<dbReference type="RefSeq" id="WP_159068217.1">
    <property type="nucleotide sequence ID" value="NZ_JACOPL010000001.1"/>
</dbReference>
<evidence type="ECO:0000256" key="6">
    <source>
        <dbReference type="HAMAP-Rule" id="MF_01965"/>
    </source>
</evidence>
<dbReference type="Gene3D" id="3.40.1190.20">
    <property type="match status" value="1"/>
</dbReference>
<evidence type="ECO:0000256" key="4">
    <source>
        <dbReference type="ARBA" id="ARBA00023027"/>
    </source>
</evidence>
<dbReference type="GO" id="GO:0052856">
    <property type="term" value="F:NAD(P)HX epimerase activity"/>
    <property type="evidence" value="ECO:0007669"/>
    <property type="project" value="TreeGrafter"/>
</dbReference>
<reference evidence="8" key="1">
    <citation type="submission" date="2020-08" db="EMBL/GenBank/DDBJ databases">
        <title>Genome public.</title>
        <authorList>
            <person name="Liu C."/>
            <person name="Sun Q."/>
        </authorList>
    </citation>
    <scope>NUCLEOTIDE SEQUENCE</scope>
    <source>
        <strain evidence="8">NSJ-28</strain>
    </source>
</reference>
<keyword evidence="1 6" id="KW-0547">Nucleotide-binding</keyword>
<comment type="similarity">
    <text evidence="6">Belongs to the NnrD/CARKD family.</text>
</comment>
<keyword evidence="9" id="KW-1185">Reference proteome</keyword>
<comment type="function">
    <text evidence="6">Catalyzes the dehydration of the S-form of NAD(P)HX at the expense of ADP, which is converted to AMP. Together with NAD(P)HX epimerase, which catalyzes the epimerization of the S- and R-forms, the enzyme allows the repair of both epimers of NAD(P)HX, a damaged form of NAD(P)H that is a result of enzymatic or heat-dependent hydration.</text>
</comment>
<dbReference type="GO" id="GO:0005524">
    <property type="term" value="F:ATP binding"/>
    <property type="evidence" value="ECO:0007669"/>
    <property type="project" value="UniProtKB-KW"/>
</dbReference>
<gene>
    <name evidence="6" type="primary">nnrD</name>
    <name evidence="8" type="ORF">H8S45_00455</name>
</gene>
<dbReference type="GO" id="GO:0046496">
    <property type="term" value="P:nicotinamide nucleotide metabolic process"/>
    <property type="evidence" value="ECO:0007669"/>
    <property type="project" value="UniProtKB-UniRule"/>
</dbReference>
<feature type="binding site" evidence="6">
    <location>
        <begin position="195"/>
        <end position="199"/>
    </location>
    <ligand>
        <name>AMP</name>
        <dbReference type="ChEBI" id="CHEBI:456215"/>
    </ligand>
</feature>
<dbReference type="PANTHER" id="PTHR12592:SF0">
    <property type="entry name" value="ATP-DEPENDENT (S)-NAD(P)H-HYDRATE DEHYDRATASE"/>
    <property type="match status" value="1"/>
</dbReference>
<feature type="binding site" evidence="6">
    <location>
        <position position="41"/>
    </location>
    <ligand>
        <name>(6S)-NADPHX</name>
        <dbReference type="ChEBI" id="CHEBI:64076"/>
    </ligand>
</feature>
<keyword evidence="2 6" id="KW-0067">ATP-binding</keyword>
<keyword evidence="5 6" id="KW-0456">Lyase</keyword>
<feature type="binding site" evidence="6">
    <location>
        <position position="163"/>
    </location>
    <ligand>
        <name>(6S)-NADPHX</name>
        <dbReference type="ChEBI" id="CHEBI:64076"/>
    </ligand>
</feature>
<name>A0A923LSR1_9FIRM</name>
<comment type="cofactor">
    <cofactor evidence="6">
        <name>Mg(2+)</name>
        <dbReference type="ChEBI" id="CHEBI:18420"/>
    </cofactor>
</comment>
<dbReference type="Proteomes" id="UP000606499">
    <property type="component" value="Unassembled WGS sequence"/>
</dbReference>
<comment type="catalytic activity">
    <reaction evidence="6">
        <text>(6S)-NADPHX + ADP = AMP + phosphate + NADPH + H(+)</text>
        <dbReference type="Rhea" id="RHEA:32235"/>
        <dbReference type="ChEBI" id="CHEBI:15378"/>
        <dbReference type="ChEBI" id="CHEBI:43474"/>
        <dbReference type="ChEBI" id="CHEBI:57783"/>
        <dbReference type="ChEBI" id="CHEBI:64076"/>
        <dbReference type="ChEBI" id="CHEBI:456215"/>
        <dbReference type="ChEBI" id="CHEBI:456216"/>
        <dbReference type="EC" id="4.2.1.136"/>
    </reaction>
</comment>
<organism evidence="8 9">
    <name type="scientific">Agathobaculum faecis</name>
    <dbReference type="NCBI Taxonomy" id="2763013"/>
    <lineage>
        <taxon>Bacteria</taxon>
        <taxon>Bacillati</taxon>
        <taxon>Bacillota</taxon>
        <taxon>Clostridia</taxon>
        <taxon>Eubacteriales</taxon>
        <taxon>Butyricicoccaceae</taxon>
        <taxon>Agathobaculum</taxon>
    </lineage>
</organism>
<dbReference type="GO" id="GO:0052855">
    <property type="term" value="F:ADP-dependent NAD(P)H-hydrate dehydratase activity"/>
    <property type="evidence" value="ECO:0007669"/>
    <property type="project" value="UniProtKB-UniRule"/>
</dbReference>
<dbReference type="PROSITE" id="PS51383">
    <property type="entry name" value="YJEF_C_3"/>
    <property type="match status" value="1"/>
</dbReference>
<keyword evidence="3 6" id="KW-0521">NADP</keyword>
<evidence type="ECO:0000256" key="5">
    <source>
        <dbReference type="ARBA" id="ARBA00023239"/>
    </source>
</evidence>
<feature type="binding site" evidence="6">
    <location>
        <position position="112"/>
    </location>
    <ligand>
        <name>(6S)-NADPHX</name>
        <dbReference type="ChEBI" id="CHEBI:64076"/>
    </ligand>
</feature>
<feature type="binding site" evidence="6">
    <location>
        <position position="224"/>
    </location>
    <ligand>
        <name>AMP</name>
        <dbReference type="ChEBI" id="CHEBI:456215"/>
    </ligand>
</feature>
<evidence type="ECO:0000259" key="7">
    <source>
        <dbReference type="PROSITE" id="PS51383"/>
    </source>
</evidence>
<dbReference type="PROSITE" id="PS01050">
    <property type="entry name" value="YJEF_C_2"/>
    <property type="match status" value="1"/>
</dbReference>
<evidence type="ECO:0000256" key="3">
    <source>
        <dbReference type="ARBA" id="ARBA00022857"/>
    </source>
</evidence>
<comment type="subunit">
    <text evidence="6">Homotetramer.</text>
</comment>
<dbReference type="PANTHER" id="PTHR12592">
    <property type="entry name" value="ATP-DEPENDENT (S)-NAD(P)H-HYDRATE DEHYDRATASE FAMILY MEMBER"/>
    <property type="match status" value="1"/>
</dbReference>
<dbReference type="SUPFAM" id="SSF53613">
    <property type="entry name" value="Ribokinase-like"/>
    <property type="match status" value="1"/>
</dbReference>
<dbReference type="Pfam" id="PF01256">
    <property type="entry name" value="Carb_kinase"/>
    <property type="match status" value="1"/>
</dbReference>
<comment type="catalytic activity">
    <reaction evidence="6">
        <text>(6S)-NADHX + ADP = AMP + phosphate + NADH + H(+)</text>
        <dbReference type="Rhea" id="RHEA:32223"/>
        <dbReference type="ChEBI" id="CHEBI:15378"/>
        <dbReference type="ChEBI" id="CHEBI:43474"/>
        <dbReference type="ChEBI" id="CHEBI:57945"/>
        <dbReference type="ChEBI" id="CHEBI:64074"/>
        <dbReference type="ChEBI" id="CHEBI:456215"/>
        <dbReference type="ChEBI" id="CHEBI:456216"/>
        <dbReference type="EC" id="4.2.1.136"/>
    </reaction>
</comment>
<dbReference type="EMBL" id="JACOPL010000001">
    <property type="protein sequence ID" value="MBC5723948.1"/>
    <property type="molecule type" value="Genomic_DNA"/>
</dbReference>
<dbReference type="InterPro" id="IPR017953">
    <property type="entry name" value="Carbohydrate_kinase_pred_CS"/>
</dbReference>
<evidence type="ECO:0000313" key="9">
    <source>
        <dbReference type="Proteomes" id="UP000606499"/>
    </source>
</evidence>
<keyword evidence="4 6" id="KW-0520">NAD</keyword>
<dbReference type="EC" id="4.2.1.136" evidence="6"/>
<dbReference type="HAMAP" id="MF_01965">
    <property type="entry name" value="NADHX_dehydratase"/>
    <property type="match status" value="1"/>
</dbReference>
<evidence type="ECO:0000256" key="2">
    <source>
        <dbReference type="ARBA" id="ARBA00022840"/>
    </source>
</evidence>
<dbReference type="InterPro" id="IPR000631">
    <property type="entry name" value="CARKD"/>
</dbReference>
<dbReference type="CDD" id="cd01171">
    <property type="entry name" value="YXKO-related"/>
    <property type="match status" value="1"/>
</dbReference>
<evidence type="ECO:0000313" key="8">
    <source>
        <dbReference type="EMBL" id="MBC5723948.1"/>
    </source>
</evidence>
<evidence type="ECO:0000256" key="1">
    <source>
        <dbReference type="ARBA" id="ARBA00022741"/>
    </source>
</evidence>
<feature type="binding site" evidence="6">
    <location>
        <position position="225"/>
    </location>
    <ligand>
        <name>(6S)-NADPHX</name>
        <dbReference type="ChEBI" id="CHEBI:64076"/>
    </ligand>
</feature>
<accession>A0A923LSR1</accession>
<dbReference type="AlphaFoldDB" id="A0A923LSR1"/>
<protein>
    <recommendedName>
        <fullName evidence="6">ADP-dependent (S)-NAD(P)H-hydrate dehydratase</fullName>
        <ecNumber evidence="6">4.2.1.136</ecNumber>
    </recommendedName>
    <alternativeName>
        <fullName evidence="6">ADP-dependent NAD(P)HX dehydratase</fullName>
    </alternativeName>
</protein>
<feature type="domain" description="YjeF C-terminal" evidence="7">
    <location>
        <begin position="6"/>
        <end position="284"/>
    </location>
</feature>
<dbReference type="InterPro" id="IPR029056">
    <property type="entry name" value="Ribokinase-like"/>
</dbReference>
<dbReference type="NCBIfam" id="TIGR00196">
    <property type="entry name" value="yjeF_cterm"/>
    <property type="match status" value="1"/>
</dbReference>
<sequence>MMTELDQSYVDRIIPERAAEANKNDFGRVLCVCGCAGYTGAAYFAAQGAVRMGSGVVTLATPERAWPVLAVKLNEPVVRPMPCGADGMLSREALPALLSLAEKADALLIGCGLGRSYAVAEIVVTLIENAKCQIVLDADGINALTAHKDILRQAAQPVILTPHAGEFARLSGLENPQQGELTLFARKMGCILLYKGHRTLIAAPDGRLYRNHSGNPGMAKGGSGDVLAGMLVSLCGQGLDPVDAACAAAWLHGRAGDMAANARSEYGMTPGDLLHFLPDLLKRYNTREW</sequence>
<dbReference type="GO" id="GO:0110051">
    <property type="term" value="P:metabolite repair"/>
    <property type="evidence" value="ECO:0007669"/>
    <property type="project" value="TreeGrafter"/>
</dbReference>
<comment type="caution">
    <text evidence="8">The sequence shown here is derived from an EMBL/GenBank/DDBJ whole genome shotgun (WGS) entry which is preliminary data.</text>
</comment>
<proteinExistence type="inferred from homology"/>